<organism evidence="1 2">
    <name type="scientific">Podospora appendiculata</name>
    <dbReference type="NCBI Taxonomy" id="314037"/>
    <lineage>
        <taxon>Eukaryota</taxon>
        <taxon>Fungi</taxon>
        <taxon>Dikarya</taxon>
        <taxon>Ascomycota</taxon>
        <taxon>Pezizomycotina</taxon>
        <taxon>Sordariomycetes</taxon>
        <taxon>Sordariomycetidae</taxon>
        <taxon>Sordariales</taxon>
        <taxon>Podosporaceae</taxon>
        <taxon>Podospora</taxon>
    </lineage>
</organism>
<accession>A0AAE0X1P8</accession>
<reference evidence="1" key="2">
    <citation type="submission" date="2023-06" db="EMBL/GenBank/DDBJ databases">
        <authorList>
            <consortium name="Lawrence Berkeley National Laboratory"/>
            <person name="Haridas S."/>
            <person name="Hensen N."/>
            <person name="Bonometti L."/>
            <person name="Westerberg I."/>
            <person name="Brannstrom I.O."/>
            <person name="Guillou S."/>
            <person name="Cros-Aarteil S."/>
            <person name="Calhoun S."/>
            <person name="Kuo A."/>
            <person name="Mondo S."/>
            <person name="Pangilinan J."/>
            <person name="Riley R."/>
            <person name="Labutti K."/>
            <person name="Andreopoulos B."/>
            <person name="Lipzen A."/>
            <person name="Chen C."/>
            <person name="Yanf M."/>
            <person name="Daum C."/>
            <person name="Ng V."/>
            <person name="Clum A."/>
            <person name="Steindorff A."/>
            <person name="Ohm R."/>
            <person name="Martin F."/>
            <person name="Silar P."/>
            <person name="Natvig D."/>
            <person name="Lalanne C."/>
            <person name="Gautier V."/>
            <person name="Ament-Velasquez S.L."/>
            <person name="Kruys A."/>
            <person name="Hutchinson M.I."/>
            <person name="Powell A.J."/>
            <person name="Barry K."/>
            <person name="Miller A.N."/>
            <person name="Grigoriev I.V."/>
            <person name="Debuchy R."/>
            <person name="Gladieux P."/>
            <person name="Thoren M.H."/>
            <person name="Johannesson H."/>
        </authorList>
    </citation>
    <scope>NUCLEOTIDE SEQUENCE</scope>
    <source>
        <strain evidence="1">CBS 314.62</strain>
    </source>
</reference>
<protein>
    <submittedName>
        <fullName evidence="1">Uncharacterized protein</fullName>
    </submittedName>
</protein>
<proteinExistence type="predicted"/>
<name>A0AAE0X1P8_9PEZI</name>
<comment type="caution">
    <text evidence="1">The sequence shown here is derived from an EMBL/GenBank/DDBJ whole genome shotgun (WGS) entry which is preliminary data.</text>
</comment>
<dbReference type="EMBL" id="JAULSO010000005">
    <property type="protein sequence ID" value="KAK3682790.1"/>
    <property type="molecule type" value="Genomic_DNA"/>
</dbReference>
<reference evidence="1" key="1">
    <citation type="journal article" date="2023" name="Mol. Phylogenet. Evol.">
        <title>Genome-scale phylogeny and comparative genomics of the fungal order Sordariales.</title>
        <authorList>
            <person name="Hensen N."/>
            <person name="Bonometti L."/>
            <person name="Westerberg I."/>
            <person name="Brannstrom I.O."/>
            <person name="Guillou S."/>
            <person name="Cros-Aarteil S."/>
            <person name="Calhoun S."/>
            <person name="Haridas S."/>
            <person name="Kuo A."/>
            <person name="Mondo S."/>
            <person name="Pangilinan J."/>
            <person name="Riley R."/>
            <person name="LaButti K."/>
            <person name="Andreopoulos B."/>
            <person name="Lipzen A."/>
            <person name="Chen C."/>
            <person name="Yan M."/>
            <person name="Daum C."/>
            <person name="Ng V."/>
            <person name="Clum A."/>
            <person name="Steindorff A."/>
            <person name="Ohm R.A."/>
            <person name="Martin F."/>
            <person name="Silar P."/>
            <person name="Natvig D.O."/>
            <person name="Lalanne C."/>
            <person name="Gautier V."/>
            <person name="Ament-Velasquez S.L."/>
            <person name="Kruys A."/>
            <person name="Hutchinson M.I."/>
            <person name="Powell A.J."/>
            <person name="Barry K."/>
            <person name="Miller A.N."/>
            <person name="Grigoriev I.V."/>
            <person name="Debuchy R."/>
            <person name="Gladieux P."/>
            <person name="Hiltunen Thoren M."/>
            <person name="Johannesson H."/>
        </authorList>
    </citation>
    <scope>NUCLEOTIDE SEQUENCE</scope>
    <source>
        <strain evidence="1">CBS 314.62</strain>
    </source>
</reference>
<dbReference type="Proteomes" id="UP001270362">
    <property type="component" value="Unassembled WGS sequence"/>
</dbReference>
<sequence length="229" mass="26760">MSLDYDAIHKQAATAIAESLARFKLRHWGFVMIRCTYASQAKWDKFMALAKQYTYGYFEERGMSEVYERLLWTVIEDPATLDGASLLEASRRFSEYDWVEVDPQGRKEGWDEEMGTWLNFPRYLFYLYVDDESLESVVDEERAELGDADCLKAVWADSVISREVDRLADLEAGEEEEEYEGYESKDEERMMLDLRKKVRISELADLYAALLRPDSWYYIGTDDDGVCLI</sequence>
<dbReference type="AlphaFoldDB" id="A0AAE0X1P8"/>
<gene>
    <name evidence="1" type="ORF">B0T22DRAFT_294684</name>
</gene>
<keyword evidence="2" id="KW-1185">Reference proteome</keyword>
<evidence type="ECO:0000313" key="2">
    <source>
        <dbReference type="Proteomes" id="UP001270362"/>
    </source>
</evidence>
<evidence type="ECO:0000313" key="1">
    <source>
        <dbReference type="EMBL" id="KAK3682790.1"/>
    </source>
</evidence>